<evidence type="ECO:0000256" key="1">
    <source>
        <dbReference type="SAM" id="MobiDB-lite"/>
    </source>
</evidence>
<feature type="region of interest" description="Disordered" evidence="1">
    <location>
        <begin position="1"/>
        <end position="73"/>
    </location>
</feature>
<keyword evidence="3" id="KW-1185">Reference proteome</keyword>
<comment type="caution">
    <text evidence="2">The sequence shown here is derived from an EMBL/GenBank/DDBJ whole genome shotgun (WGS) entry which is preliminary data.</text>
</comment>
<dbReference type="Pfam" id="PF11951">
    <property type="entry name" value="Fungal_trans_2"/>
    <property type="match status" value="1"/>
</dbReference>
<dbReference type="EMBL" id="JAPDRK010000001">
    <property type="protein sequence ID" value="KAJ9616568.1"/>
    <property type="molecule type" value="Genomic_DNA"/>
</dbReference>
<dbReference type="AlphaFoldDB" id="A0AA39CQT0"/>
<proteinExistence type="predicted"/>
<organism evidence="2 3">
    <name type="scientific">Cladophialophora chaetospira</name>
    <dbReference type="NCBI Taxonomy" id="386627"/>
    <lineage>
        <taxon>Eukaryota</taxon>
        <taxon>Fungi</taxon>
        <taxon>Dikarya</taxon>
        <taxon>Ascomycota</taxon>
        <taxon>Pezizomycotina</taxon>
        <taxon>Eurotiomycetes</taxon>
        <taxon>Chaetothyriomycetidae</taxon>
        <taxon>Chaetothyriales</taxon>
        <taxon>Herpotrichiellaceae</taxon>
        <taxon>Cladophialophora</taxon>
    </lineage>
</organism>
<sequence length="484" mass="54329">MDRKKSNWGSTRSKLTQDGYMYRMKLGNPPTGSNAQPEQRHQSSPTSSSNLQRVSTTQSRPAKSTSTTTLDADSSAVELRTISGLLAQLNLGRAFRGDHDLDPNSAMEFLYRCYAPFVIHRRHKSLSFELGNFIDAGMLKDSMLAKALVVWTSDMQTKFTPSSGKAREFLLSQRNTVLRELRTRISTPEACTSDSVTWTILLLVATELIHDNIDAMATHLGALRHIIHLRGGVDSPALSKWVKTLLSQFEGFLNYRQFHDIKGASPRDTPPGAERFSYPFPPQHPDQLARMPWGFTELFRTMPVTRQVFGLVESISQWAKLLSETTAEGKRPERLQSTASAMTLDSYRAFDLLQQDKIGTTERLLVLGLFSYCIYMNDQVLYSVMESGLRLHCMAQVTKNMEPIEQGVHDSMLWVAAVLMATGGDGSPLHALGRRIYRTCRGTLSSPSSITQTSERYFWHRNLTQRLTVPGVERARADTIGNMV</sequence>
<accession>A0AA39CQT0</accession>
<protein>
    <submittedName>
        <fullName evidence="2">Uncharacterized protein</fullName>
    </submittedName>
</protein>
<name>A0AA39CQT0_9EURO</name>
<feature type="compositionally biased region" description="Polar residues" evidence="1">
    <location>
        <begin position="30"/>
        <end position="63"/>
    </location>
</feature>
<dbReference type="InterPro" id="IPR021858">
    <property type="entry name" value="Fun_TF"/>
</dbReference>
<feature type="compositionally biased region" description="Polar residues" evidence="1">
    <location>
        <begin position="7"/>
        <end position="16"/>
    </location>
</feature>
<reference evidence="2" key="1">
    <citation type="submission" date="2022-10" db="EMBL/GenBank/DDBJ databases">
        <title>Culturing micro-colonial fungi from biological soil crusts in the Mojave desert and describing Neophaeococcomyces mojavensis, and introducing the new genera and species Taxawa tesnikishii.</title>
        <authorList>
            <person name="Kurbessoian T."/>
            <person name="Stajich J.E."/>
        </authorList>
    </citation>
    <scope>NUCLEOTIDE SEQUENCE</scope>
    <source>
        <strain evidence="2">TK_41</strain>
    </source>
</reference>
<dbReference type="Proteomes" id="UP001172673">
    <property type="component" value="Unassembled WGS sequence"/>
</dbReference>
<evidence type="ECO:0000313" key="2">
    <source>
        <dbReference type="EMBL" id="KAJ9616568.1"/>
    </source>
</evidence>
<gene>
    <name evidence="2" type="ORF">H2200_000287</name>
</gene>
<evidence type="ECO:0000313" key="3">
    <source>
        <dbReference type="Proteomes" id="UP001172673"/>
    </source>
</evidence>
<feature type="compositionally biased region" description="Low complexity" evidence="1">
    <location>
        <begin position="64"/>
        <end position="73"/>
    </location>
</feature>